<name>A0A0M3JL21_ANISI</name>
<dbReference type="InterPro" id="IPR029045">
    <property type="entry name" value="ClpP/crotonase-like_dom_sf"/>
</dbReference>
<gene>
    <name evidence="1" type="ORF">ASIM_LOCUS8113</name>
</gene>
<keyword evidence="2" id="KW-1185">Reference proteome</keyword>
<dbReference type="SUPFAM" id="SSF52096">
    <property type="entry name" value="ClpP/crotonase"/>
    <property type="match status" value="1"/>
</dbReference>
<dbReference type="AlphaFoldDB" id="A0A0M3JL21"/>
<dbReference type="Gene3D" id="3.90.226.10">
    <property type="entry name" value="2-enoyl-CoA Hydratase, Chain A, domain 1"/>
    <property type="match status" value="1"/>
</dbReference>
<accession>A0A0M3JL21</accession>
<evidence type="ECO:0000313" key="1">
    <source>
        <dbReference type="EMBL" id="VDK30841.1"/>
    </source>
</evidence>
<sequence length="72" mass="8040">MHLHASTGNEVIISALSAKRIVTLNRPRALNALNLSMVRSMYPSFKFGSDGFQCIRLIKRPVRKVVQRCPSG</sequence>
<protein>
    <submittedName>
        <fullName evidence="3">3-hydroxyisobutyryl-CoA hydrolase</fullName>
    </submittedName>
</protein>
<dbReference type="Proteomes" id="UP000267096">
    <property type="component" value="Unassembled WGS sequence"/>
</dbReference>
<reference evidence="3" key="1">
    <citation type="submission" date="2017-02" db="UniProtKB">
        <authorList>
            <consortium name="WormBaseParasite"/>
        </authorList>
    </citation>
    <scope>IDENTIFICATION</scope>
</reference>
<reference evidence="1 2" key="2">
    <citation type="submission" date="2018-11" db="EMBL/GenBank/DDBJ databases">
        <authorList>
            <consortium name="Pathogen Informatics"/>
        </authorList>
    </citation>
    <scope>NUCLEOTIDE SEQUENCE [LARGE SCALE GENOMIC DNA]</scope>
</reference>
<organism evidence="3">
    <name type="scientific">Anisakis simplex</name>
    <name type="common">Herring worm</name>
    <dbReference type="NCBI Taxonomy" id="6269"/>
    <lineage>
        <taxon>Eukaryota</taxon>
        <taxon>Metazoa</taxon>
        <taxon>Ecdysozoa</taxon>
        <taxon>Nematoda</taxon>
        <taxon>Chromadorea</taxon>
        <taxon>Rhabditida</taxon>
        <taxon>Spirurina</taxon>
        <taxon>Ascaridomorpha</taxon>
        <taxon>Ascaridoidea</taxon>
        <taxon>Anisakidae</taxon>
        <taxon>Anisakis</taxon>
        <taxon>Anisakis simplex complex</taxon>
    </lineage>
</organism>
<proteinExistence type="predicted"/>
<dbReference type="WBParaSite" id="ASIM_0000834801-mRNA-1">
    <property type="protein sequence ID" value="ASIM_0000834801-mRNA-1"/>
    <property type="gene ID" value="ASIM_0000834801"/>
</dbReference>
<evidence type="ECO:0000313" key="2">
    <source>
        <dbReference type="Proteomes" id="UP000267096"/>
    </source>
</evidence>
<dbReference type="EMBL" id="UYRR01021140">
    <property type="protein sequence ID" value="VDK30841.1"/>
    <property type="molecule type" value="Genomic_DNA"/>
</dbReference>
<evidence type="ECO:0000313" key="3">
    <source>
        <dbReference type="WBParaSite" id="ASIM_0000834801-mRNA-1"/>
    </source>
</evidence>